<sequence>MSRNTNKFINTIDECLTNGVRNGIFQVATEDESLNGRQVTINGRQVVNFGSCSYLGLEMDDRLKQGAIDATMRYGTQYSSSRAYSFCHLYEELESLFYKIFNNNPAILAATTTLAHVAAVPVLVQSDDLVILDHQVHGSVQLAAQLAKAQGTRVEMIRHNRMDMLETLIKENPNKYNRIWYMADGLYSMYGDFAPMQDIVFLMEKYHNFHLYIDDAHGMSWKGKNGNGYVLSQIPMHPKMVLTTSLAKGFGTGGGVTVMSDKEMMRKILTCGSSYTFSGPVQPPMLGASVASAKIHLTEEIDILQNRLKSKIELTKAIIDQYALPLVYPSDSPIFYLALGLPRTGYNMVKRLLHDGFFTNIGIFPGVPVNCTGLRLPITNGHTEQDIRNLLERFHYHFPMVLEEEDISLDKISASFKAPFTETKKHFASTALTGEQDTFHVQHETTIHNVDRGIWDKLLGQSTYDWEGCRFMEETFRDNEEDENNWQLHYLMIRDSSDKVILATFFTELICKDDMIAPSAVSEQIEEIRKRSKYYLTSKVIMMGSLITEGEHLFLDRSHPLWRKALLEMIVVMNEVKQRSGASMLQLRDLYSEDDEIADFLIREGFIKVEMPETHRVSDVNTWHTEEEFMKRLSGPERWHFRRKIQDNKHFFDVSILTGDQKLQKGKVEEWYGLYSNVKGKSLAINTYPLPHKFFENIALHPSWEIIQLRLKREYAEKEPVVALGFCYRSAQNNYAIVLVGLDYDYVVSHGCYRQTLYQSVLRANELQCNVHHMGMDATIEKQRFGVDVISKSVYIQADDNFNLELIATVYSRNTHGTT</sequence>
<reference evidence="4 5" key="1">
    <citation type="submission" date="2021-05" db="EMBL/GenBank/DDBJ databases">
        <title>A Polyphasic approach of four new species of the genus Ohtaekwangia: Ohtaekwangia histidinii sp. nov., Ohtaekwangia cretensis sp. nov., Ohtaekwangia indiensis sp. nov., Ohtaekwangia reichenbachii sp. nov. from diverse environment.</title>
        <authorList>
            <person name="Octaviana S."/>
        </authorList>
    </citation>
    <scope>NUCLEOTIDE SEQUENCE [LARGE SCALE GENOMIC DNA]</scope>
    <source>
        <strain evidence="4 5">PWU37</strain>
    </source>
</reference>
<dbReference type="RefSeq" id="WP_254089514.1">
    <property type="nucleotide sequence ID" value="NZ_JAHESC010000007.1"/>
</dbReference>
<dbReference type="InterPro" id="IPR015424">
    <property type="entry name" value="PyrdxlP-dep_Trfase"/>
</dbReference>
<dbReference type="Gene3D" id="3.90.1150.10">
    <property type="entry name" value="Aspartate Aminotransferase, domain 1"/>
    <property type="match status" value="1"/>
</dbReference>
<evidence type="ECO:0000256" key="2">
    <source>
        <dbReference type="ARBA" id="ARBA00022679"/>
    </source>
</evidence>
<dbReference type="InterPro" id="IPR004839">
    <property type="entry name" value="Aminotransferase_I/II_large"/>
</dbReference>
<dbReference type="InterPro" id="IPR050087">
    <property type="entry name" value="AON_synthase_class-II"/>
</dbReference>
<keyword evidence="2" id="KW-0808">Transferase</keyword>
<name>A0AAP2D6K8_9BACT</name>
<dbReference type="Proteomes" id="UP001319180">
    <property type="component" value="Unassembled WGS sequence"/>
</dbReference>
<proteinExistence type="predicted"/>
<dbReference type="InterPro" id="IPR015421">
    <property type="entry name" value="PyrdxlP-dep_Trfase_major"/>
</dbReference>
<accession>A0AAP2D6K8</accession>
<comment type="caution">
    <text evidence="4">The sequence shown here is derived from an EMBL/GenBank/DDBJ whole genome shotgun (WGS) entry which is preliminary data.</text>
</comment>
<evidence type="ECO:0000313" key="4">
    <source>
        <dbReference type="EMBL" id="MBT1686274.1"/>
    </source>
</evidence>
<dbReference type="PANTHER" id="PTHR13693:SF3">
    <property type="entry name" value="LD36009P"/>
    <property type="match status" value="1"/>
</dbReference>
<protein>
    <submittedName>
        <fullName evidence="4">Aminotransferase class I/II-fold pyridoxal phosphate-dependent enzyme</fullName>
    </submittedName>
</protein>
<dbReference type="GO" id="GO:0030170">
    <property type="term" value="F:pyridoxal phosphate binding"/>
    <property type="evidence" value="ECO:0007669"/>
    <property type="project" value="InterPro"/>
</dbReference>
<dbReference type="SUPFAM" id="SSF53383">
    <property type="entry name" value="PLP-dependent transferases"/>
    <property type="match status" value="1"/>
</dbReference>
<keyword evidence="5" id="KW-1185">Reference proteome</keyword>
<evidence type="ECO:0000256" key="1">
    <source>
        <dbReference type="ARBA" id="ARBA00001933"/>
    </source>
</evidence>
<dbReference type="InterPro" id="IPR015422">
    <property type="entry name" value="PyrdxlP-dep_Trfase_small"/>
</dbReference>
<keyword evidence="4" id="KW-0032">Aminotransferase</keyword>
<comment type="cofactor">
    <cofactor evidence="1">
        <name>pyridoxal 5'-phosphate</name>
        <dbReference type="ChEBI" id="CHEBI:597326"/>
    </cofactor>
</comment>
<dbReference type="AlphaFoldDB" id="A0AAP2D6K8"/>
<dbReference type="Pfam" id="PF00155">
    <property type="entry name" value="Aminotran_1_2"/>
    <property type="match status" value="1"/>
</dbReference>
<evidence type="ECO:0000313" key="5">
    <source>
        <dbReference type="Proteomes" id="UP001319180"/>
    </source>
</evidence>
<dbReference type="PANTHER" id="PTHR13693">
    <property type="entry name" value="CLASS II AMINOTRANSFERASE/8-AMINO-7-OXONONANOATE SYNTHASE"/>
    <property type="match status" value="1"/>
</dbReference>
<dbReference type="Gene3D" id="3.40.640.10">
    <property type="entry name" value="Type I PLP-dependent aspartate aminotransferase-like (Major domain)"/>
    <property type="match status" value="1"/>
</dbReference>
<dbReference type="GO" id="GO:0008483">
    <property type="term" value="F:transaminase activity"/>
    <property type="evidence" value="ECO:0007669"/>
    <property type="project" value="UniProtKB-KW"/>
</dbReference>
<evidence type="ECO:0000259" key="3">
    <source>
        <dbReference type="Pfam" id="PF00155"/>
    </source>
</evidence>
<organism evidence="4 5">
    <name type="scientific">Dawidia soli</name>
    <dbReference type="NCBI Taxonomy" id="2782352"/>
    <lineage>
        <taxon>Bacteria</taxon>
        <taxon>Pseudomonadati</taxon>
        <taxon>Bacteroidota</taxon>
        <taxon>Cytophagia</taxon>
        <taxon>Cytophagales</taxon>
        <taxon>Chryseotaleaceae</taxon>
        <taxon>Dawidia</taxon>
    </lineage>
</organism>
<feature type="domain" description="Aminotransferase class I/classII large" evidence="3">
    <location>
        <begin position="45"/>
        <end position="394"/>
    </location>
</feature>
<dbReference type="EMBL" id="JAHESC010000007">
    <property type="protein sequence ID" value="MBT1686274.1"/>
    <property type="molecule type" value="Genomic_DNA"/>
</dbReference>
<gene>
    <name evidence="4" type="ORF">KK078_06885</name>
</gene>